<feature type="region of interest" description="Disordered" evidence="5">
    <location>
        <begin position="294"/>
        <end position="329"/>
    </location>
</feature>
<feature type="compositionally biased region" description="Basic and acidic residues" evidence="5">
    <location>
        <begin position="157"/>
        <end position="166"/>
    </location>
</feature>
<evidence type="ECO:0000259" key="6">
    <source>
        <dbReference type="PROSITE" id="PS50888"/>
    </source>
</evidence>
<dbReference type="AlphaFoldDB" id="A0A2S3HFI4"/>
<evidence type="ECO:0000256" key="5">
    <source>
        <dbReference type="SAM" id="MobiDB-lite"/>
    </source>
</evidence>
<dbReference type="FunFam" id="4.10.280.10:FF:000145">
    <property type="entry name" value="Helix-loop-helix DNA-binding domain containing protein, expressed"/>
    <property type="match status" value="1"/>
</dbReference>
<accession>A0A2S3HFI4</accession>
<dbReference type="SUPFAM" id="SSF47459">
    <property type="entry name" value="HLH, helix-loop-helix DNA-binding domain"/>
    <property type="match status" value="1"/>
</dbReference>
<organism evidence="7">
    <name type="scientific">Panicum hallii</name>
    <dbReference type="NCBI Taxonomy" id="206008"/>
    <lineage>
        <taxon>Eukaryota</taxon>
        <taxon>Viridiplantae</taxon>
        <taxon>Streptophyta</taxon>
        <taxon>Embryophyta</taxon>
        <taxon>Tracheophyta</taxon>
        <taxon>Spermatophyta</taxon>
        <taxon>Magnoliopsida</taxon>
        <taxon>Liliopsida</taxon>
        <taxon>Poales</taxon>
        <taxon>Poaceae</taxon>
        <taxon>PACMAD clade</taxon>
        <taxon>Panicoideae</taxon>
        <taxon>Panicodae</taxon>
        <taxon>Paniceae</taxon>
        <taxon>Panicinae</taxon>
        <taxon>Panicum</taxon>
        <taxon>Panicum sect. Panicum</taxon>
    </lineage>
</organism>
<protein>
    <recommendedName>
        <fullName evidence="6">BHLH domain-containing protein</fullName>
    </recommendedName>
</protein>
<dbReference type="InterPro" id="IPR036638">
    <property type="entry name" value="HLH_DNA-bd_sf"/>
</dbReference>
<evidence type="ECO:0000256" key="3">
    <source>
        <dbReference type="ARBA" id="ARBA00023125"/>
    </source>
</evidence>
<dbReference type="Pfam" id="PF00010">
    <property type="entry name" value="HLH"/>
    <property type="match status" value="1"/>
</dbReference>
<evidence type="ECO:0000256" key="2">
    <source>
        <dbReference type="ARBA" id="ARBA00023015"/>
    </source>
</evidence>
<dbReference type="PANTHER" id="PTHR45855:SF24">
    <property type="entry name" value="HELIX-LOOP-HELIX DNA-BINDING DOMAIN CONTAINING PROTEIN, EXPRESSED"/>
    <property type="match status" value="1"/>
</dbReference>
<dbReference type="Gene3D" id="4.10.280.10">
    <property type="entry name" value="Helix-loop-helix DNA-binding domain"/>
    <property type="match status" value="1"/>
</dbReference>
<keyword evidence="4" id="KW-0804">Transcription</keyword>
<feature type="region of interest" description="Disordered" evidence="5">
    <location>
        <begin position="94"/>
        <end position="169"/>
    </location>
</feature>
<keyword evidence="2" id="KW-0805">Transcription regulation</keyword>
<comment type="similarity">
    <text evidence="1">Belongs to the bHLH protein family.</text>
</comment>
<dbReference type="GO" id="GO:0005634">
    <property type="term" value="C:nucleus"/>
    <property type="evidence" value="ECO:0007669"/>
    <property type="project" value="TreeGrafter"/>
</dbReference>
<proteinExistence type="inferred from homology"/>
<dbReference type="GO" id="GO:0003677">
    <property type="term" value="F:DNA binding"/>
    <property type="evidence" value="ECO:0007669"/>
    <property type="project" value="UniProtKB-KW"/>
</dbReference>
<evidence type="ECO:0000313" key="7">
    <source>
        <dbReference type="EMBL" id="PAN21748.1"/>
    </source>
</evidence>
<keyword evidence="3" id="KW-0238">DNA-binding</keyword>
<sequence>MNFPGHASGPPWCYADDAGEAAAAGDATGSFTAMIADYSTDDPFYLLWEEQGGGAPGSTTTTTQPPEVWRDPPSEDEMAAWLRAIVKGDELAFTDGGGREQAAGGQDVPGTKGSSDASATDKKEKLPMTEQGTMGAKLEMRKPPAGGGSTSRRSHPHHGEAHSLTEKRRRHKINEKLRTLQQLVPGCDKSNQASTLDQTIQYMKSLQQHVQAMSFGPARPPAAVYPVVQPHHAPPGVPPAVDVPMMPAAPVVLAPAPTMVVPFGAMLQLPHYPAAGVPVMMPAAAAAPLYPAARAAAAPESARSSASHRRGSSSSSSKEKGGGSLRMKH</sequence>
<reference evidence="7" key="1">
    <citation type="submission" date="2018-04" db="EMBL/GenBank/DDBJ databases">
        <title>WGS assembly of Panicum hallii.</title>
        <authorList>
            <person name="Lovell J."/>
            <person name="Jenkins J."/>
            <person name="Lowry D."/>
            <person name="Mamidi S."/>
            <person name="Sreedasyam A."/>
            <person name="Weng X."/>
            <person name="Barry K."/>
            <person name="Bonette J."/>
            <person name="Campitelli B."/>
            <person name="Daum C."/>
            <person name="Gordon S."/>
            <person name="Gould B."/>
            <person name="Lipzen A."/>
            <person name="Macqueen A."/>
            <person name="Palacio-Mejia J."/>
            <person name="Plott C."/>
            <person name="Shakirov E."/>
            <person name="Shu S."/>
            <person name="Yoshinaga Y."/>
            <person name="Zane M."/>
            <person name="Rokhsar D."/>
            <person name="Grimwood J."/>
            <person name="Schmutz J."/>
            <person name="Juenger T."/>
        </authorList>
    </citation>
    <scope>NUCLEOTIDE SEQUENCE [LARGE SCALE GENOMIC DNA]</scope>
    <source>
        <strain evidence="7">FIL2</strain>
    </source>
</reference>
<evidence type="ECO:0000256" key="4">
    <source>
        <dbReference type="ARBA" id="ARBA00023163"/>
    </source>
</evidence>
<dbReference type="PROSITE" id="PS50888">
    <property type="entry name" value="BHLH"/>
    <property type="match status" value="1"/>
</dbReference>
<feature type="region of interest" description="Disordered" evidence="5">
    <location>
        <begin position="48"/>
        <end position="73"/>
    </location>
</feature>
<dbReference type="SMART" id="SM00353">
    <property type="entry name" value="HLH"/>
    <property type="match status" value="1"/>
</dbReference>
<evidence type="ECO:0000256" key="1">
    <source>
        <dbReference type="ARBA" id="ARBA00005510"/>
    </source>
</evidence>
<dbReference type="EMBL" id="CM008048">
    <property type="protein sequence ID" value="PAN21748.1"/>
    <property type="molecule type" value="Genomic_DNA"/>
</dbReference>
<gene>
    <name evidence="7" type="ORF">PAHAL_3G486400</name>
</gene>
<dbReference type="PANTHER" id="PTHR45855">
    <property type="entry name" value="TRANSCRIPTION FACTOR PIF1-RELATED"/>
    <property type="match status" value="1"/>
</dbReference>
<dbReference type="Gramene" id="PAN21748">
    <property type="protein sequence ID" value="PAN21748"/>
    <property type="gene ID" value="PAHAL_3G486400"/>
</dbReference>
<feature type="compositionally biased region" description="Low complexity" evidence="5">
    <location>
        <begin position="294"/>
        <end position="305"/>
    </location>
</feature>
<name>A0A2S3HFI4_9POAL</name>
<dbReference type="InterPro" id="IPR031066">
    <property type="entry name" value="bHLH_ALC-like_plant"/>
</dbReference>
<dbReference type="InterPro" id="IPR011598">
    <property type="entry name" value="bHLH_dom"/>
</dbReference>
<feature type="domain" description="BHLH" evidence="6">
    <location>
        <begin position="157"/>
        <end position="206"/>
    </location>
</feature>
<dbReference type="GO" id="GO:0046983">
    <property type="term" value="F:protein dimerization activity"/>
    <property type="evidence" value="ECO:0007669"/>
    <property type="project" value="InterPro"/>
</dbReference>
<dbReference type="Proteomes" id="UP000243499">
    <property type="component" value="Chromosome 3"/>
</dbReference>